<evidence type="ECO:0000256" key="2">
    <source>
        <dbReference type="RuleBase" id="RU362097"/>
    </source>
</evidence>
<evidence type="ECO:0000313" key="4">
    <source>
        <dbReference type="EMBL" id="MCW1920998.1"/>
    </source>
</evidence>
<gene>
    <name evidence="4" type="ORF">OKA05_00430</name>
</gene>
<dbReference type="Gene3D" id="2.20.200.10">
    <property type="entry name" value="Outer membrane efflux proteins (OEP)"/>
    <property type="match status" value="1"/>
</dbReference>
<dbReference type="PANTHER" id="PTHR30203:SF29">
    <property type="entry name" value="PROTEIN CYAE"/>
    <property type="match status" value="1"/>
</dbReference>
<dbReference type="PROSITE" id="PS51257">
    <property type="entry name" value="PROKAR_LIPOPROTEIN"/>
    <property type="match status" value="1"/>
</dbReference>
<dbReference type="InterPro" id="IPR003423">
    <property type="entry name" value="OMP_efflux"/>
</dbReference>
<name>A0ABT3GC58_9BACT</name>
<comment type="similarity">
    <text evidence="1 2">Belongs to the outer membrane factor (OMF) (TC 1.B.17) family.</text>
</comment>
<keyword evidence="2" id="KW-1134">Transmembrane beta strand</keyword>
<accession>A0ABT3GC58</accession>
<feature type="region of interest" description="Disordered" evidence="3">
    <location>
        <begin position="81"/>
        <end position="116"/>
    </location>
</feature>
<dbReference type="Pfam" id="PF02321">
    <property type="entry name" value="OEP"/>
    <property type="match status" value="2"/>
</dbReference>
<dbReference type="EMBL" id="JAPDDT010000001">
    <property type="protein sequence ID" value="MCW1920998.1"/>
    <property type="molecule type" value="Genomic_DNA"/>
</dbReference>
<organism evidence="4 5">
    <name type="scientific">Luteolibacter arcticus</name>
    <dbReference type="NCBI Taxonomy" id="1581411"/>
    <lineage>
        <taxon>Bacteria</taxon>
        <taxon>Pseudomonadati</taxon>
        <taxon>Verrucomicrobiota</taxon>
        <taxon>Verrucomicrobiia</taxon>
        <taxon>Verrucomicrobiales</taxon>
        <taxon>Verrucomicrobiaceae</taxon>
        <taxon>Luteolibacter</taxon>
    </lineage>
</organism>
<protein>
    <submittedName>
        <fullName evidence="4">Efflux transporter outer membrane subunit</fullName>
    </submittedName>
</protein>
<keyword evidence="2" id="KW-0812">Transmembrane</keyword>
<evidence type="ECO:0000256" key="1">
    <source>
        <dbReference type="ARBA" id="ARBA00007613"/>
    </source>
</evidence>
<dbReference type="Gene3D" id="1.20.1600.10">
    <property type="entry name" value="Outer membrane efflux proteins (OEP)"/>
    <property type="match status" value="1"/>
</dbReference>
<keyword evidence="2" id="KW-0564">Palmitate</keyword>
<dbReference type="RefSeq" id="WP_264485107.1">
    <property type="nucleotide sequence ID" value="NZ_JAPDDT010000001.1"/>
</dbReference>
<comment type="caution">
    <text evidence="4">The sequence shown here is derived from an EMBL/GenBank/DDBJ whole genome shotgun (WGS) entry which is preliminary data.</text>
</comment>
<dbReference type="PANTHER" id="PTHR30203">
    <property type="entry name" value="OUTER MEMBRANE CATION EFFLUX PROTEIN"/>
    <property type="match status" value="1"/>
</dbReference>
<dbReference type="InterPro" id="IPR010131">
    <property type="entry name" value="MdtP/NodT-like"/>
</dbReference>
<evidence type="ECO:0000256" key="3">
    <source>
        <dbReference type="SAM" id="MobiDB-lite"/>
    </source>
</evidence>
<reference evidence="4 5" key="1">
    <citation type="submission" date="2022-10" db="EMBL/GenBank/DDBJ databases">
        <title>Luteolibacter arcticus strain CCTCC AB 2014275, whole genome shotgun sequencing project.</title>
        <authorList>
            <person name="Zhao G."/>
            <person name="Shen L."/>
        </authorList>
    </citation>
    <scope>NUCLEOTIDE SEQUENCE [LARGE SCALE GENOMIC DNA]</scope>
    <source>
        <strain evidence="4 5">CCTCC AB 2014275</strain>
    </source>
</reference>
<keyword evidence="5" id="KW-1185">Reference proteome</keyword>
<dbReference type="Proteomes" id="UP001320876">
    <property type="component" value="Unassembled WGS sequence"/>
</dbReference>
<proteinExistence type="inferred from homology"/>
<dbReference type="NCBIfam" id="TIGR01845">
    <property type="entry name" value="outer_NodT"/>
    <property type="match status" value="1"/>
</dbReference>
<sequence>MRGVTIVTMTAAALVSCEALHVDSPRERLEVSAPATWQAASAGSDGRISSGWISEFSDAGLTRSVNEAMAHNQDLKAASARMRQAKESSIAGKSRTRPRVAAGGSAGFDVDENGDGAASESERYGLSLAASWEADLWGRLRDLNAADDADYDEARADYRGARLSLAGNAAKAWCNLITAEQLLELAYSTLDSNERVLRAVERLFKGGAGQGALDVQLGRTNVASSQRAVKAAQLARDNAARAYEVLTGRYPSGKTWASRELPELKRGVPAGLPADLIERRPDLAAARARLFASAKRADAARKAMLPSVALTGSTGTPVGDFSNLLNPAYLASSVAANFAQTIYEGGALSADARGALAANEVAVHAYSQAALEAFREVESALGADASLAEQETYLVTEVEQAALAQKQAARDYSDGVNDDILRVLESQSRATNSRAGLIRLRNERLQNRIDLHLALGGDFRTEAK</sequence>
<evidence type="ECO:0000313" key="5">
    <source>
        <dbReference type="Proteomes" id="UP001320876"/>
    </source>
</evidence>
<dbReference type="SUPFAM" id="SSF56954">
    <property type="entry name" value="Outer membrane efflux proteins (OEP)"/>
    <property type="match status" value="1"/>
</dbReference>
<comment type="subcellular location">
    <subcellularLocation>
        <location evidence="2">Cell membrane</location>
        <topology evidence="2">Lipid-anchor</topology>
    </subcellularLocation>
</comment>
<keyword evidence="2" id="KW-0472">Membrane</keyword>
<keyword evidence="2" id="KW-0449">Lipoprotein</keyword>